<keyword evidence="3" id="KW-1185">Reference proteome</keyword>
<accession>A0A9D4MFZ3</accession>
<dbReference type="InterPro" id="IPR013783">
    <property type="entry name" value="Ig-like_fold"/>
</dbReference>
<comment type="caution">
    <text evidence="2">The sequence shown here is derived from an EMBL/GenBank/DDBJ whole genome shotgun (WGS) entry which is preliminary data.</text>
</comment>
<reference evidence="2" key="1">
    <citation type="journal article" date="2019" name="bioRxiv">
        <title>The Genome of the Zebra Mussel, Dreissena polymorpha: A Resource for Invasive Species Research.</title>
        <authorList>
            <person name="McCartney M.A."/>
            <person name="Auch B."/>
            <person name="Kono T."/>
            <person name="Mallez S."/>
            <person name="Zhang Y."/>
            <person name="Obille A."/>
            <person name="Becker A."/>
            <person name="Abrahante J.E."/>
            <person name="Garbe J."/>
            <person name="Badalamenti J.P."/>
            <person name="Herman A."/>
            <person name="Mangelson H."/>
            <person name="Liachko I."/>
            <person name="Sullivan S."/>
            <person name="Sone E.D."/>
            <person name="Koren S."/>
            <person name="Silverstein K.A.T."/>
            <person name="Beckman K.B."/>
            <person name="Gohl D.M."/>
        </authorList>
    </citation>
    <scope>NUCLEOTIDE SEQUENCE</scope>
    <source>
        <strain evidence="2">Duluth1</strain>
        <tissue evidence="2">Whole animal</tissue>
    </source>
</reference>
<dbReference type="Gene3D" id="2.60.40.10">
    <property type="entry name" value="Immunoglobulins"/>
    <property type="match status" value="1"/>
</dbReference>
<evidence type="ECO:0000259" key="1">
    <source>
        <dbReference type="PROSITE" id="PS50853"/>
    </source>
</evidence>
<gene>
    <name evidence="2" type="ORF">DPMN_038794</name>
</gene>
<sequence>MPFTNYSIYVVPFSKLGAGPNSEEVTVATLEDGNCSFKAPFCVTWPHVHNHP</sequence>
<dbReference type="PROSITE" id="PS50853">
    <property type="entry name" value="FN3"/>
    <property type="match status" value="1"/>
</dbReference>
<reference evidence="2" key="2">
    <citation type="submission" date="2020-11" db="EMBL/GenBank/DDBJ databases">
        <authorList>
            <person name="McCartney M.A."/>
            <person name="Auch B."/>
            <person name="Kono T."/>
            <person name="Mallez S."/>
            <person name="Becker A."/>
            <person name="Gohl D.M."/>
            <person name="Silverstein K.A.T."/>
            <person name="Koren S."/>
            <person name="Bechman K.B."/>
            <person name="Herman A."/>
            <person name="Abrahante J.E."/>
            <person name="Garbe J."/>
        </authorList>
    </citation>
    <scope>NUCLEOTIDE SEQUENCE</scope>
    <source>
        <strain evidence="2">Duluth1</strain>
        <tissue evidence="2">Whole animal</tissue>
    </source>
</reference>
<dbReference type="SUPFAM" id="SSF49265">
    <property type="entry name" value="Fibronectin type III"/>
    <property type="match status" value="1"/>
</dbReference>
<protein>
    <recommendedName>
        <fullName evidence="1">Fibronectin type-III domain-containing protein</fullName>
    </recommendedName>
</protein>
<dbReference type="InterPro" id="IPR003961">
    <property type="entry name" value="FN3_dom"/>
</dbReference>
<dbReference type="Proteomes" id="UP000828390">
    <property type="component" value="Unassembled WGS sequence"/>
</dbReference>
<feature type="domain" description="Fibronectin type-III" evidence="1">
    <location>
        <begin position="1"/>
        <end position="32"/>
    </location>
</feature>
<evidence type="ECO:0000313" key="2">
    <source>
        <dbReference type="EMBL" id="KAH3875526.1"/>
    </source>
</evidence>
<dbReference type="AlphaFoldDB" id="A0A9D4MFZ3"/>
<organism evidence="2 3">
    <name type="scientific">Dreissena polymorpha</name>
    <name type="common">Zebra mussel</name>
    <name type="synonym">Mytilus polymorpha</name>
    <dbReference type="NCBI Taxonomy" id="45954"/>
    <lineage>
        <taxon>Eukaryota</taxon>
        <taxon>Metazoa</taxon>
        <taxon>Spiralia</taxon>
        <taxon>Lophotrochozoa</taxon>
        <taxon>Mollusca</taxon>
        <taxon>Bivalvia</taxon>
        <taxon>Autobranchia</taxon>
        <taxon>Heteroconchia</taxon>
        <taxon>Euheterodonta</taxon>
        <taxon>Imparidentia</taxon>
        <taxon>Neoheterodontei</taxon>
        <taxon>Myida</taxon>
        <taxon>Dreissenoidea</taxon>
        <taxon>Dreissenidae</taxon>
        <taxon>Dreissena</taxon>
    </lineage>
</organism>
<name>A0A9D4MFZ3_DREPO</name>
<dbReference type="EMBL" id="JAIWYP010000002">
    <property type="protein sequence ID" value="KAH3875526.1"/>
    <property type="molecule type" value="Genomic_DNA"/>
</dbReference>
<dbReference type="InterPro" id="IPR036116">
    <property type="entry name" value="FN3_sf"/>
</dbReference>
<proteinExistence type="predicted"/>
<evidence type="ECO:0000313" key="3">
    <source>
        <dbReference type="Proteomes" id="UP000828390"/>
    </source>
</evidence>